<organism evidence="2 3">
    <name type="scientific">Panagrolaimus superbus</name>
    <dbReference type="NCBI Taxonomy" id="310955"/>
    <lineage>
        <taxon>Eukaryota</taxon>
        <taxon>Metazoa</taxon>
        <taxon>Ecdysozoa</taxon>
        <taxon>Nematoda</taxon>
        <taxon>Chromadorea</taxon>
        <taxon>Rhabditida</taxon>
        <taxon>Tylenchina</taxon>
        <taxon>Panagrolaimomorpha</taxon>
        <taxon>Panagrolaimoidea</taxon>
        <taxon>Panagrolaimidae</taxon>
        <taxon>Panagrolaimus</taxon>
    </lineage>
</organism>
<evidence type="ECO:0000313" key="3">
    <source>
        <dbReference type="WBParaSite" id="PSU_v2.g18726.t1"/>
    </source>
</evidence>
<proteinExistence type="predicted"/>
<feature type="region of interest" description="Disordered" evidence="1">
    <location>
        <begin position="56"/>
        <end position="91"/>
    </location>
</feature>
<dbReference type="Proteomes" id="UP000887577">
    <property type="component" value="Unplaced"/>
</dbReference>
<protein>
    <submittedName>
        <fullName evidence="3">Uncharacterized protein</fullName>
    </submittedName>
</protein>
<dbReference type="AlphaFoldDB" id="A0A914YHC8"/>
<feature type="compositionally biased region" description="Basic residues" evidence="1">
    <location>
        <begin position="58"/>
        <end position="91"/>
    </location>
</feature>
<sequence length="147" mass="17393">MAIFLYVISWLRRIPSSSSIPKRQLCGRDRSISDTTIDTTVDDQTERKRKEMAEIRKMKAKKAHRKPLPAKVHQKRKEKKKKQKKVSAKKRKDVLIKDEEGRVFLRRRPIPDDPAYEGIVRNLLEEMPAETEQIFLMVFMFMLLLVN</sequence>
<accession>A0A914YHC8</accession>
<name>A0A914YHC8_9BILA</name>
<dbReference type="WBParaSite" id="PSU_v2.g18726.t1">
    <property type="protein sequence ID" value="PSU_v2.g18726.t1"/>
    <property type="gene ID" value="PSU_v2.g18726"/>
</dbReference>
<keyword evidence="2" id="KW-1185">Reference proteome</keyword>
<evidence type="ECO:0000313" key="2">
    <source>
        <dbReference type="Proteomes" id="UP000887577"/>
    </source>
</evidence>
<reference evidence="3" key="1">
    <citation type="submission" date="2022-11" db="UniProtKB">
        <authorList>
            <consortium name="WormBaseParasite"/>
        </authorList>
    </citation>
    <scope>IDENTIFICATION</scope>
</reference>
<evidence type="ECO:0000256" key="1">
    <source>
        <dbReference type="SAM" id="MobiDB-lite"/>
    </source>
</evidence>